<keyword evidence="3 5" id="KW-1133">Transmembrane helix</keyword>
<dbReference type="Proteomes" id="UP000272025">
    <property type="component" value="Unassembled WGS sequence"/>
</dbReference>
<dbReference type="Pfam" id="PF02104">
    <property type="entry name" value="SURF1"/>
    <property type="match status" value="1"/>
</dbReference>
<organism evidence="7 8">
    <name type="scientific">Sodiomyces alkalinus (strain CBS 110278 / VKM F-3762 / F11)</name>
    <name type="common">Alkaliphilic filamentous fungus</name>
    <dbReference type="NCBI Taxonomy" id="1314773"/>
    <lineage>
        <taxon>Eukaryota</taxon>
        <taxon>Fungi</taxon>
        <taxon>Dikarya</taxon>
        <taxon>Ascomycota</taxon>
        <taxon>Pezizomycotina</taxon>
        <taxon>Sordariomycetes</taxon>
        <taxon>Hypocreomycetidae</taxon>
        <taxon>Glomerellales</taxon>
        <taxon>Plectosphaerellaceae</taxon>
        <taxon>Sodiomyces</taxon>
    </lineage>
</organism>
<dbReference type="EMBL" id="ML119057">
    <property type="protein sequence ID" value="ROT37668.1"/>
    <property type="molecule type" value="Genomic_DNA"/>
</dbReference>
<dbReference type="RefSeq" id="XP_028465474.1">
    <property type="nucleotide sequence ID" value="XM_028613199.1"/>
</dbReference>
<keyword evidence="5" id="KW-0999">Mitochondrion inner membrane</keyword>
<comment type="function">
    <text evidence="5">Probably involved in the biogenesis of the COX complex.</text>
</comment>
<comment type="subcellular location">
    <subcellularLocation>
        <location evidence="1">Membrane</location>
    </subcellularLocation>
    <subcellularLocation>
        <location evidence="5">Mitochondrion inner membrane</location>
        <topology evidence="5">Multi-pass membrane protein</topology>
    </subcellularLocation>
</comment>
<evidence type="ECO:0000256" key="1">
    <source>
        <dbReference type="ARBA" id="ARBA00004370"/>
    </source>
</evidence>
<feature type="compositionally biased region" description="Basic and acidic residues" evidence="6">
    <location>
        <begin position="47"/>
        <end position="56"/>
    </location>
</feature>
<feature type="transmembrane region" description="Helical" evidence="5">
    <location>
        <begin position="292"/>
        <end position="311"/>
    </location>
</feature>
<gene>
    <name evidence="7" type="ORF">SODALDRAFT_345348</name>
</gene>
<keyword evidence="5" id="KW-0496">Mitochondrion</keyword>
<keyword evidence="4 5" id="KW-0472">Membrane</keyword>
<dbReference type="GO" id="GO:0033617">
    <property type="term" value="P:mitochondrial respiratory chain complex IV assembly"/>
    <property type="evidence" value="ECO:0007669"/>
    <property type="project" value="TreeGrafter"/>
</dbReference>
<dbReference type="InterPro" id="IPR045214">
    <property type="entry name" value="Surf1/Surf4"/>
</dbReference>
<dbReference type="GeneID" id="39581677"/>
<reference evidence="7 8" key="1">
    <citation type="journal article" date="2018" name="Mol. Ecol.">
        <title>The obligate alkalophilic soda-lake fungus Sodiomyces alkalinus has shifted to a protein diet.</title>
        <authorList>
            <person name="Grum-Grzhimaylo A.A."/>
            <person name="Falkoski D.L."/>
            <person name="van den Heuvel J."/>
            <person name="Valero-Jimenez C.A."/>
            <person name="Min B."/>
            <person name="Choi I.G."/>
            <person name="Lipzen A."/>
            <person name="Daum C.G."/>
            <person name="Aanen D.K."/>
            <person name="Tsang A."/>
            <person name="Henrissat B."/>
            <person name="Bilanenko E.N."/>
            <person name="de Vries R.P."/>
            <person name="van Kan J.A.L."/>
            <person name="Grigoriev I.V."/>
            <person name="Debets A.J.M."/>
        </authorList>
    </citation>
    <scope>NUCLEOTIDE SEQUENCE [LARGE SCALE GENOMIC DNA]</scope>
    <source>
        <strain evidence="7 8">F11</strain>
    </source>
</reference>
<keyword evidence="8" id="KW-1185">Reference proteome</keyword>
<evidence type="ECO:0000256" key="4">
    <source>
        <dbReference type="ARBA" id="ARBA00023136"/>
    </source>
</evidence>
<dbReference type="AlphaFoldDB" id="A0A3N2PT57"/>
<name>A0A3N2PT57_SODAK</name>
<comment type="similarity">
    <text evidence="5">Belongs to the SURF1 family.</text>
</comment>
<dbReference type="GO" id="GO:0005743">
    <property type="term" value="C:mitochondrial inner membrane"/>
    <property type="evidence" value="ECO:0007669"/>
    <property type="project" value="UniProtKB-SubCell"/>
</dbReference>
<protein>
    <recommendedName>
        <fullName evidence="5">SURF1-like protein</fullName>
    </recommendedName>
</protein>
<evidence type="ECO:0000313" key="8">
    <source>
        <dbReference type="Proteomes" id="UP000272025"/>
    </source>
</evidence>
<keyword evidence="2 5" id="KW-0812">Transmembrane</keyword>
<dbReference type="PANTHER" id="PTHR23427:SF2">
    <property type="entry name" value="SURFEIT LOCUS PROTEIN 1"/>
    <property type="match status" value="1"/>
</dbReference>
<dbReference type="PROSITE" id="PS50895">
    <property type="entry name" value="SURF1"/>
    <property type="match status" value="1"/>
</dbReference>
<dbReference type="InterPro" id="IPR002994">
    <property type="entry name" value="Surf1/Shy1"/>
</dbReference>
<proteinExistence type="inferred from homology"/>
<evidence type="ECO:0000256" key="2">
    <source>
        <dbReference type="ARBA" id="ARBA00022692"/>
    </source>
</evidence>
<evidence type="ECO:0000256" key="5">
    <source>
        <dbReference type="RuleBase" id="RU363076"/>
    </source>
</evidence>
<evidence type="ECO:0000256" key="3">
    <source>
        <dbReference type="ARBA" id="ARBA00022989"/>
    </source>
</evidence>
<dbReference type="CDD" id="cd06662">
    <property type="entry name" value="SURF1"/>
    <property type="match status" value="1"/>
</dbReference>
<dbReference type="OrthoDB" id="10040024at2759"/>
<feature type="transmembrane region" description="Helical" evidence="5">
    <location>
        <begin position="83"/>
        <end position="101"/>
    </location>
</feature>
<dbReference type="STRING" id="1314773.A0A3N2PT57"/>
<accession>A0A3N2PT57</accession>
<evidence type="ECO:0000313" key="7">
    <source>
        <dbReference type="EMBL" id="ROT37668.1"/>
    </source>
</evidence>
<dbReference type="PANTHER" id="PTHR23427">
    <property type="entry name" value="SURFEIT LOCUS PROTEIN"/>
    <property type="match status" value="1"/>
</dbReference>
<feature type="compositionally biased region" description="Polar residues" evidence="6">
    <location>
        <begin position="9"/>
        <end position="20"/>
    </location>
</feature>
<feature type="region of interest" description="Disordered" evidence="6">
    <location>
        <begin position="1"/>
        <end position="62"/>
    </location>
</feature>
<sequence>MKSAIPTIQRLSRTTANATTRFRPAGSPTPRPSTRRTFATTPRRTKSKDDNKDENTHLPPGEFFSVVDEPGTIVRAGYRRSTAGLLFLAIIPVTAFILGTWQVQRLKWKTDLIARLEDRLVRDPLPLPPRIDPSAVPEFDYRRVVATGRFRHDREMLIGPRMRDGEQGYMVVTPLERPDGASTILVNRGWISKKMGDQRARSPDALPRGMVTVEGLLREPWKKNMFTPDNKPEKGEFYFPDVREMAAWSGSEPVWIEVTMEPEYLRFLDLQAQGIPIGRPAEVNLRNNHAQYIFTWYGLAAATSVMLWMVAKRPVSASEAARRVRMNKQW</sequence>
<evidence type="ECO:0000256" key="6">
    <source>
        <dbReference type="SAM" id="MobiDB-lite"/>
    </source>
</evidence>